<sequence>MLNKRKRDWGLGIRDWGSGRANAHIVELCFNPSQIWEQFPSTQETFPVRLAPQHSALSTLLQHHQTTLSL</sequence>
<dbReference type="AlphaFoldDB" id="A0A8J7I602"/>
<accession>A0A8J7I602</accession>
<comment type="caution">
    <text evidence="1">The sequence shown here is derived from an EMBL/GenBank/DDBJ whole genome shotgun (WGS) entry which is preliminary data.</text>
</comment>
<dbReference type="EMBL" id="JAECZA010000020">
    <property type="protein sequence ID" value="MBH8572922.1"/>
    <property type="molecule type" value="Genomic_DNA"/>
</dbReference>
<evidence type="ECO:0000313" key="1">
    <source>
        <dbReference type="EMBL" id="MBH8572922.1"/>
    </source>
</evidence>
<evidence type="ECO:0000313" key="2">
    <source>
        <dbReference type="Proteomes" id="UP000662314"/>
    </source>
</evidence>
<gene>
    <name evidence="1" type="ORF">I8752_07805</name>
</gene>
<protein>
    <submittedName>
        <fullName evidence="1">Uncharacterized protein</fullName>
    </submittedName>
</protein>
<keyword evidence="2" id="KW-1185">Reference proteome</keyword>
<dbReference type="Proteomes" id="UP000662314">
    <property type="component" value="Unassembled WGS sequence"/>
</dbReference>
<proteinExistence type="predicted"/>
<reference evidence="1 2" key="1">
    <citation type="journal article" date="2021" name="Int. J. Syst. Evol. Microbiol.">
        <title>Amazonocrinis nigriterrae gen. nov., sp. nov., Atlanticothrix silvestris gen. nov., sp. nov. and Dendronalium phyllosphericum gen. nov., sp. nov., nostocacean cyanobacteria from Brazilian environments.</title>
        <authorList>
            <person name="Alvarenga D.O."/>
            <person name="Andreote A.P.D."/>
            <person name="Branco L.H.Z."/>
            <person name="Delbaje E."/>
            <person name="Cruz R.B."/>
            <person name="Varani A.M."/>
            <person name="Fiore M.F."/>
        </authorList>
    </citation>
    <scope>NUCLEOTIDE SEQUENCE [LARGE SCALE GENOMIC DNA]</scope>
    <source>
        <strain evidence="1 2">CENA369</strain>
    </source>
</reference>
<organism evidence="1 2">
    <name type="scientific">Dendronalium phyllosphericum CENA369</name>
    <dbReference type="NCBI Taxonomy" id="1725256"/>
    <lineage>
        <taxon>Bacteria</taxon>
        <taxon>Bacillati</taxon>
        <taxon>Cyanobacteriota</taxon>
        <taxon>Cyanophyceae</taxon>
        <taxon>Nostocales</taxon>
        <taxon>Nostocaceae</taxon>
        <taxon>Dendronalium</taxon>
        <taxon>Dendronalium phyllosphericum</taxon>
    </lineage>
</organism>
<dbReference type="RefSeq" id="WP_214431745.1">
    <property type="nucleotide sequence ID" value="NZ_CAWPUQ010000111.1"/>
</dbReference>
<name>A0A8J7I602_9NOST</name>